<keyword evidence="12" id="KW-0472">Membrane</keyword>
<evidence type="ECO:0000313" key="13">
    <source>
        <dbReference type="Proteomes" id="UP000504618"/>
    </source>
</evidence>
<dbReference type="GO" id="GO:0020037">
    <property type="term" value="F:heme binding"/>
    <property type="evidence" value="ECO:0007669"/>
    <property type="project" value="InterPro"/>
</dbReference>
<evidence type="ECO:0000256" key="3">
    <source>
        <dbReference type="ARBA" id="ARBA00004406"/>
    </source>
</evidence>
<dbReference type="AlphaFoldDB" id="A0A6J1R5C4"/>
<evidence type="ECO:0000256" key="12">
    <source>
        <dbReference type="ARBA" id="ARBA00023136"/>
    </source>
</evidence>
<keyword evidence="5" id="KW-0349">Heme</keyword>
<evidence type="ECO:0000256" key="10">
    <source>
        <dbReference type="ARBA" id="ARBA00023004"/>
    </source>
</evidence>
<dbReference type="Proteomes" id="UP000504618">
    <property type="component" value="Unplaced"/>
</dbReference>
<dbReference type="InterPro" id="IPR050476">
    <property type="entry name" value="Insect_CytP450_Detox"/>
</dbReference>
<keyword evidence="11" id="KW-0503">Monooxygenase</keyword>
<reference evidence="14" key="1">
    <citation type="submission" date="2025-08" db="UniProtKB">
        <authorList>
            <consortium name="RefSeq"/>
        </authorList>
    </citation>
    <scope>IDENTIFICATION</scope>
    <source>
        <tissue evidence="14">Whole body</tissue>
    </source>
</reference>
<dbReference type="GO" id="GO:0016705">
    <property type="term" value="F:oxidoreductase activity, acting on paired donors, with incorporation or reduction of molecular oxygen"/>
    <property type="evidence" value="ECO:0007669"/>
    <property type="project" value="InterPro"/>
</dbReference>
<evidence type="ECO:0000256" key="2">
    <source>
        <dbReference type="ARBA" id="ARBA00004174"/>
    </source>
</evidence>
<dbReference type="Gene3D" id="1.10.630.10">
    <property type="entry name" value="Cytochrome P450"/>
    <property type="match status" value="1"/>
</dbReference>
<evidence type="ECO:0000256" key="8">
    <source>
        <dbReference type="ARBA" id="ARBA00022848"/>
    </source>
</evidence>
<dbReference type="PANTHER" id="PTHR24292:SF54">
    <property type="entry name" value="CYP9F3-RELATED"/>
    <property type="match status" value="1"/>
</dbReference>
<sequence>MEKVRSENKPVECHELTAKYTTDVIGNCVYGIEMNALSNENSEFRKMGRKIFEPTWTNILQIRLRLMFPRLYELSAYVLPQTEVTKSFTRVVVETMDYRETNNITRNDFVDMLRELKKHPDKLDDIE</sequence>
<evidence type="ECO:0000256" key="7">
    <source>
        <dbReference type="ARBA" id="ARBA00022824"/>
    </source>
</evidence>
<keyword evidence="6" id="KW-0479">Metal-binding</keyword>
<organism evidence="13 14">
    <name type="scientific">Temnothorax curvispinosus</name>
    <dbReference type="NCBI Taxonomy" id="300111"/>
    <lineage>
        <taxon>Eukaryota</taxon>
        <taxon>Metazoa</taxon>
        <taxon>Ecdysozoa</taxon>
        <taxon>Arthropoda</taxon>
        <taxon>Hexapoda</taxon>
        <taxon>Insecta</taxon>
        <taxon>Pterygota</taxon>
        <taxon>Neoptera</taxon>
        <taxon>Endopterygota</taxon>
        <taxon>Hymenoptera</taxon>
        <taxon>Apocrita</taxon>
        <taxon>Aculeata</taxon>
        <taxon>Formicoidea</taxon>
        <taxon>Formicidae</taxon>
        <taxon>Myrmicinae</taxon>
        <taxon>Temnothorax</taxon>
    </lineage>
</organism>
<dbReference type="GeneID" id="112464987"/>
<dbReference type="GO" id="GO:0004497">
    <property type="term" value="F:monooxygenase activity"/>
    <property type="evidence" value="ECO:0007669"/>
    <property type="project" value="UniProtKB-KW"/>
</dbReference>
<name>A0A6J1R5C4_9HYME</name>
<evidence type="ECO:0000313" key="14">
    <source>
        <dbReference type="RefSeq" id="XP_024888085.1"/>
    </source>
</evidence>
<evidence type="ECO:0000256" key="5">
    <source>
        <dbReference type="ARBA" id="ARBA00022617"/>
    </source>
</evidence>
<dbReference type="InterPro" id="IPR001128">
    <property type="entry name" value="Cyt_P450"/>
</dbReference>
<dbReference type="SUPFAM" id="SSF48264">
    <property type="entry name" value="Cytochrome P450"/>
    <property type="match status" value="1"/>
</dbReference>
<dbReference type="Pfam" id="PF00067">
    <property type="entry name" value="p450"/>
    <property type="match status" value="1"/>
</dbReference>
<protein>
    <submittedName>
        <fullName evidence="14">Cytochrome P450 6k1-like</fullName>
    </submittedName>
</protein>
<dbReference type="RefSeq" id="XP_024888085.1">
    <property type="nucleotide sequence ID" value="XM_025032317.1"/>
</dbReference>
<evidence type="ECO:0000256" key="11">
    <source>
        <dbReference type="ARBA" id="ARBA00023033"/>
    </source>
</evidence>
<evidence type="ECO:0000256" key="9">
    <source>
        <dbReference type="ARBA" id="ARBA00023002"/>
    </source>
</evidence>
<dbReference type="PANTHER" id="PTHR24292">
    <property type="entry name" value="CYTOCHROME P450"/>
    <property type="match status" value="1"/>
</dbReference>
<dbReference type="OrthoDB" id="7574487at2759"/>
<dbReference type="GO" id="GO:0005789">
    <property type="term" value="C:endoplasmic reticulum membrane"/>
    <property type="evidence" value="ECO:0007669"/>
    <property type="project" value="UniProtKB-SubCell"/>
</dbReference>
<comment type="cofactor">
    <cofactor evidence="1">
        <name>heme</name>
        <dbReference type="ChEBI" id="CHEBI:30413"/>
    </cofactor>
</comment>
<keyword evidence="7" id="KW-0256">Endoplasmic reticulum</keyword>
<keyword evidence="8" id="KW-0492">Microsome</keyword>
<comment type="similarity">
    <text evidence="4">Belongs to the cytochrome P450 family.</text>
</comment>
<keyword evidence="10" id="KW-0408">Iron</keyword>
<evidence type="ECO:0000256" key="4">
    <source>
        <dbReference type="ARBA" id="ARBA00010617"/>
    </source>
</evidence>
<evidence type="ECO:0000256" key="6">
    <source>
        <dbReference type="ARBA" id="ARBA00022723"/>
    </source>
</evidence>
<comment type="subcellular location">
    <subcellularLocation>
        <location evidence="3">Endoplasmic reticulum membrane</location>
        <topology evidence="3">Peripheral membrane protein</topology>
    </subcellularLocation>
    <subcellularLocation>
        <location evidence="2">Microsome membrane</location>
        <topology evidence="2">Peripheral membrane protein</topology>
    </subcellularLocation>
</comment>
<dbReference type="GO" id="GO:0005506">
    <property type="term" value="F:iron ion binding"/>
    <property type="evidence" value="ECO:0007669"/>
    <property type="project" value="InterPro"/>
</dbReference>
<keyword evidence="9" id="KW-0560">Oxidoreductase</keyword>
<proteinExistence type="inferred from homology"/>
<dbReference type="InterPro" id="IPR036396">
    <property type="entry name" value="Cyt_P450_sf"/>
</dbReference>
<evidence type="ECO:0000256" key="1">
    <source>
        <dbReference type="ARBA" id="ARBA00001971"/>
    </source>
</evidence>
<accession>A0A6J1R5C4</accession>
<keyword evidence="13" id="KW-1185">Reference proteome</keyword>
<gene>
    <name evidence="14" type="primary">LOC112464987</name>
</gene>